<dbReference type="InterPro" id="IPR011006">
    <property type="entry name" value="CheY-like_superfamily"/>
</dbReference>
<keyword evidence="3" id="KW-0597">Phosphoprotein</keyword>
<dbReference type="EC" id="2.7.13.3" evidence="2"/>
<dbReference type="Gene3D" id="1.10.287.130">
    <property type="match status" value="1"/>
</dbReference>
<dbReference type="Proteomes" id="UP001230156">
    <property type="component" value="Unassembled WGS sequence"/>
</dbReference>
<dbReference type="RefSeq" id="WP_379960049.1">
    <property type="nucleotide sequence ID" value="NZ_JAUYVI010000007.1"/>
</dbReference>
<evidence type="ECO:0000259" key="7">
    <source>
        <dbReference type="PROSITE" id="PS50110"/>
    </source>
</evidence>
<keyword evidence="5" id="KW-1133">Transmembrane helix</keyword>
<dbReference type="InterPro" id="IPR045812">
    <property type="entry name" value="DAHL"/>
</dbReference>
<evidence type="ECO:0000313" key="9">
    <source>
        <dbReference type="Proteomes" id="UP001230156"/>
    </source>
</evidence>
<dbReference type="EMBL" id="JAUYVI010000007">
    <property type="protein sequence ID" value="MDQ7250588.1"/>
    <property type="molecule type" value="Genomic_DNA"/>
</dbReference>
<dbReference type="PROSITE" id="PS50109">
    <property type="entry name" value="HIS_KIN"/>
    <property type="match status" value="1"/>
</dbReference>
<dbReference type="InterPro" id="IPR004358">
    <property type="entry name" value="Sig_transdc_His_kin-like_C"/>
</dbReference>
<evidence type="ECO:0000256" key="2">
    <source>
        <dbReference type="ARBA" id="ARBA00012438"/>
    </source>
</evidence>
<comment type="caution">
    <text evidence="4">Lacks conserved residue(s) required for the propagation of feature annotation.</text>
</comment>
<evidence type="ECO:0000256" key="4">
    <source>
        <dbReference type="PROSITE-ProRule" id="PRU00169"/>
    </source>
</evidence>
<dbReference type="InterPro" id="IPR001789">
    <property type="entry name" value="Sig_transdc_resp-reg_receiver"/>
</dbReference>
<comment type="catalytic activity">
    <reaction evidence="1">
        <text>ATP + protein L-histidine = ADP + protein N-phospho-L-histidine.</text>
        <dbReference type="EC" id="2.7.13.3"/>
    </reaction>
</comment>
<dbReference type="InterPro" id="IPR036890">
    <property type="entry name" value="HATPase_C_sf"/>
</dbReference>
<dbReference type="SUPFAM" id="SSF47384">
    <property type="entry name" value="Homodimeric domain of signal transducing histidine kinase"/>
    <property type="match status" value="1"/>
</dbReference>
<keyword evidence="5" id="KW-0812">Transmembrane</keyword>
<dbReference type="InterPro" id="IPR003661">
    <property type="entry name" value="HisK_dim/P_dom"/>
</dbReference>
<keyword evidence="9" id="KW-1185">Reference proteome</keyword>
<dbReference type="SMART" id="SM00387">
    <property type="entry name" value="HATPase_c"/>
    <property type="match status" value="1"/>
</dbReference>
<evidence type="ECO:0000256" key="1">
    <source>
        <dbReference type="ARBA" id="ARBA00000085"/>
    </source>
</evidence>
<organism evidence="8 9">
    <name type="scientific">Dongia sedimenti</name>
    <dbReference type="NCBI Taxonomy" id="3064282"/>
    <lineage>
        <taxon>Bacteria</taxon>
        <taxon>Pseudomonadati</taxon>
        <taxon>Pseudomonadota</taxon>
        <taxon>Alphaproteobacteria</taxon>
        <taxon>Rhodospirillales</taxon>
        <taxon>Dongiaceae</taxon>
        <taxon>Dongia</taxon>
    </lineage>
</organism>
<dbReference type="Pfam" id="PF19443">
    <property type="entry name" value="DAHL"/>
    <property type="match status" value="1"/>
</dbReference>
<feature type="domain" description="Histidine kinase" evidence="6">
    <location>
        <begin position="457"/>
        <end position="679"/>
    </location>
</feature>
<dbReference type="SUPFAM" id="SSF52172">
    <property type="entry name" value="CheY-like"/>
    <property type="match status" value="1"/>
</dbReference>
<dbReference type="PANTHER" id="PTHR43065">
    <property type="entry name" value="SENSOR HISTIDINE KINASE"/>
    <property type="match status" value="1"/>
</dbReference>
<gene>
    <name evidence="8" type="ORF">Q8A70_23065</name>
</gene>
<dbReference type="InterPro" id="IPR036097">
    <property type="entry name" value="HisK_dim/P_sf"/>
</dbReference>
<dbReference type="SUPFAM" id="SSF55874">
    <property type="entry name" value="ATPase domain of HSP90 chaperone/DNA topoisomerase II/histidine kinase"/>
    <property type="match status" value="1"/>
</dbReference>
<feature type="domain" description="Response regulatory" evidence="7">
    <location>
        <begin position="699"/>
        <end position="817"/>
    </location>
</feature>
<sequence>MHLKQIAGAGLLLLLLTWLALRSTSSTAHSVQLTLNVLDEVAAAESALHRDLLGVRTGLLNNYDPIVAETKIIREAIPRLRTNAPADPQIAKQIDHFEKIVELQEQETERFKSRNALLRNSLTYFQLFSARLSASTTDPVLVSRVGGLTAAMLHLTQDSTPTVIQDVDTAMKGIPVARFPDADMDTADALVAHARLLRDLLPATDQGLKTLFALPSHEQQERIRSLTVARGAICERKAARYRYALYAVSLILAGALIMLGLRLERRARHMRRRADIEHVIAGISTRFINARSEFVPIHIERALEELSYCLGADRAYFIAGGDAPRSYLWRRPGVHFPTDWPLGTLAAASAVRDRPAGMIRTRRGDSSALNDVARMAGTSDWFCISATGDQPSEGLLGFESLEGELKLTEGDCGLWRMAFDSIAHAIEREVLEDSRRTLEAKLQQARRMETIGTLASGIAHNFNNIVGAILGYAEMALAHVRAGSAPAESLTEIRRAGERARDLIDQILGFGRRSEAGRQSFRLDGLIAEAKSLLVATLPSTVKLDFARGTGEAIVLSGIPGQLQQVLVNICNNAIQAVDGEGVVAMATRLVDVAAPLPLAHNRLPPGRYVVISICDNGRGMDQSTQEQIFEPFFTTREEGNGLGLATALEIVSGHGGDITVDSAIGEGTRFDIWLPCDAPRDIGSGPVPEPMARGSGETVMICESDRDLLMKQEEIVAALGYEPAGFACVADLVEAYKATPWCFDVALVCSCPHLDAVSRLEAVASLRRAAASLPIIFAVTSAASLAVPMLAAAGVTEIIGLPLVSSELADALARCSRRAIARSGRAEIEDAIPG</sequence>
<proteinExistence type="predicted"/>
<accession>A0ABU0YVD9</accession>
<dbReference type="InterPro" id="IPR003594">
    <property type="entry name" value="HATPase_dom"/>
</dbReference>
<comment type="caution">
    <text evidence="8">The sequence shown here is derived from an EMBL/GenBank/DDBJ whole genome shotgun (WGS) entry which is preliminary data.</text>
</comment>
<dbReference type="PRINTS" id="PR00344">
    <property type="entry name" value="BCTRLSENSOR"/>
</dbReference>
<protein>
    <recommendedName>
        <fullName evidence="2">histidine kinase</fullName>
        <ecNumber evidence="2">2.7.13.3</ecNumber>
    </recommendedName>
</protein>
<feature type="transmembrane region" description="Helical" evidence="5">
    <location>
        <begin position="243"/>
        <end position="263"/>
    </location>
</feature>
<dbReference type="Gene3D" id="3.40.50.2300">
    <property type="match status" value="1"/>
</dbReference>
<name>A0ABU0YVD9_9PROT</name>
<dbReference type="Pfam" id="PF00512">
    <property type="entry name" value="HisKA"/>
    <property type="match status" value="1"/>
</dbReference>
<dbReference type="PANTHER" id="PTHR43065:SF42">
    <property type="entry name" value="TWO-COMPONENT SENSOR PPRA"/>
    <property type="match status" value="1"/>
</dbReference>
<evidence type="ECO:0000256" key="3">
    <source>
        <dbReference type="ARBA" id="ARBA00022553"/>
    </source>
</evidence>
<evidence type="ECO:0000256" key="5">
    <source>
        <dbReference type="SAM" id="Phobius"/>
    </source>
</evidence>
<dbReference type="InterPro" id="IPR005467">
    <property type="entry name" value="His_kinase_dom"/>
</dbReference>
<dbReference type="Gene3D" id="3.30.565.10">
    <property type="entry name" value="Histidine kinase-like ATPase, C-terminal domain"/>
    <property type="match status" value="1"/>
</dbReference>
<dbReference type="CDD" id="cd00082">
    <property type="entry name" value="HisKA"/>
    <property type="match status" value="1"/>
</dbReference>
<evidence type="ECO:0000259" key="6">
    <source>
        <dbReference type="PROSITE" id="PS50109"/>
    </source>
</evidence>
<dbReference type="Pfam" id="PF02518">
    <property type="entry name" value="HATPase_c"/>
    <property type="match status" value="1"/>
</dbReference>
<dbReference type="SMART" id="SM00388">
    <property type="entry name" value="HisKA"/>
    <property type="match status" value="1"/>
</dbReference>
<dbReference type="NCBIfam" id="NF010411">
    <property type="entry name" value="PRK13837.1"/>
    <property type="match status" value="1"/>
</dbReference>
<dbReference type="PROSITE" id="PS50110">
    <property type="entry name" value="RESPONSE_REGULATORY"/>
    <property type="match status" value="1"/>
</dbReference>
<evidence type="ECO:0000313" key="8">
    <source>
        <dbReference type="EMBL" id="MDQ7250588.1"/>
    </source>
</evidence>
<reference evidence="9" key="1">
    <citation type="submission" date="2023-08" db="EMBL/GenBank/DDBJ databases">
        <title>Rhodospirillaceae gen. nov., a novel taxon isolated from the Yangtze River Yuezi River estuary sludge.</title>
        <authorList>
            <person name="Ruan L."/>
        </authorList>
    </citation>
    <scope>NUCLEOTIDE SEQUENCE [LARGE SCALE GENOMIC DNA]</scope>
    <source>
        <strain evidence="9">R-7</strain>
    </source>
</reference>
<keyword evidence="5" id="KW-0472">Membrane</keyword>